<organism evidence="2">
    <name type="scientific">Tanacetum cinerariifolium</name>
    <name type="common">Dalmatian daisy</name>
    <name type="synonym">Chrysanthemum cinerariifolium</name>
    <dbReference type="NCBI Taxonomy" id="118510"/>
    <lineage>
        <taxon>Eukaryota</taxon>
        <taxon>Viridiplantae</taxon>
        <taxon>Streptophyta</taxon>
        <taxon>Embryophyta</taxon>
        <taxon>Tracheophyta</taxon>
        <taxon>Spermatophyta</taxon>
        <taxon>Magnoliopsida</taxon>
        <taxon>eudicotyledons</taxon>
        <taxon>Gunneridae</taxon>
        <taxon>Pentapetalae</taxon>
        <taxon>asterids</taxon>
        <taxon>campanulids</taxon>
        <taxon>Asterales</taxon>
        <taxon>Asteraceae</taxon>
        <taxon>Asteroideae</taxon>
        <taxon>Anthemideae</taxon>
        <taxon>Anthemidinae</taxon>
        <taxon>Tanacetum</taxon>
    </lineage>
</organism>
<dbReference type="EMBL" id="BKCJ010563155">
    <property type="protein sequence ID" value="GFB15101.1"/>
    <property type="molecule type" value="Genomic_DNA"/>
</dbReference>
<sequence length="84" mass="9068">MPSGPKKRRAARKKNDGHASFTHLTADVKVNADAELSEITVSEVPEVSTVNVQAEAKPEICLKKNAGKESECVDEQTFSEISAI</sequence>
<gene>
    <name evidence="2" type="ORF">Tci_687072</name>
</gene>
<dbReference type="AlphaFoldDB" id="A0A699L0I4"/>
<protein>
    <submittedName>
        <fullName evidence="2">Uncharacterized protein</fullName>
    </submittedName>
</protein>
<proteinExistence type="predicted"/>
<comment type="caution">
    <text evidence="2">The sequence shown here is derived from an EMBL/GenBank/DDBJ whole genome shotgun (WGS) entry which is preliminary data.</text>
</comment>
<feature type="compositionally biased region" description="Basic residues" evidence="1">
    <location>
        <begin position="1"/>
        <end position="12"/>
    </location>
</feature>
<reference evidence="2" key="1">
    <citation type="journal article" date="2019" name="Sci. Rep.">
        <title>Draft genome of Tanacetum cinerariifolium, the natural source of mosquito coil.</title>
        <authorList>
            <person name="Yamashiro T."/>
            <person name="Shiraishi A."/>
            <person name="Satake H."/>
            <person name="Nakayama K."/>
        </authorList>
    </citation>
    <scope>NUCLEOTIDE SEQUENCE</scope>
</reference>
<evidence type="ECO:0000313" key="2">
    <source>
        <dbReference type="EMBL" id="GFB15101.1"/>
    </source>
</evidence>
<evidence type="ECO:0000256" key="1">
    <source>
        <dbReference type="SAM" id="MobiDB-lite"/>
    </source>
</evidence>
<feature type="region of interest" description="Disordered" evidence="1">
    <location>
        <begin position="1"/>
        <end position="22"/>
    </location>
</feature>
<name>A0A699L0I4_TANCI</name>
<accession>A0A699L0I4</accession>